<evidence type="ECO:0000313" key="11">
    <source>
        <dbReference type="Proteomes" id="UP000242637"/>
    </source>
</evidence>
<reference evidence="10 11" key="1">
    <citation type="submission" date="2017-06" db="EMBL/GenBank/DDBJ databases">
        <authorList>
            <consortium name="Pathogen Informatics"/>
        </authorList>
    </citation>
    <scope>NUCLEOTIDE SEQUENCE [LARGE SCALE GENOMIC DNA]</scope>
    <source>
        <strain evidence="10 11">NCTC13039</strain>
    </source>
</reference>
<feature type="region of interest" description="Disordered" evidence="8">
    <location>
        <begin position="853"/>
        <end position="894"/>
    </location>
</feature>
<sequence>MAPSKKSTRSAVPVEERIVDIDVEEEMQGAFLEYAYSVIYSRALPDARDGLKPVQRRIMYAMRQMGLRPDRSHVKSARITGEVMGKYHPHGDVAIYDAIVRLAQPFTMRVPLVDGHGNFGSLDDGPAAARYTEARMAAASRALVENLDEDTVDFVPNYDDSLTQPSVLPAQYPNLLVNGASGIAVGMATNMPPHNLREVVAACQHLLAHPDASLDDIMRFIPGPDLPGGGRIVGLDGIRDAYATGRGTFKTRATAHIEKVTARKQGIVVTELPYLVGPEKAKTKIADLVKAKKIEGISDIDDFTDHENGLRLVIEIKNGFNPEAVLEKLYKLTPLEDSFGINNVALVDGRPQTMGLLDLLHEYVNFRITTVRRRSQFRLGKRKERLHLVEGLLVAILDIDRVIALIRASDDTAAARAGLMEQFSLTQVQADYILELQLRRLTKFSRIELENEQQELLAAIADLEELLADEGKLRELVSSELGEVADELGTARRTVLLESAGTPAAAAAPLEVADDPCYVLMSTTGLIARTRGRDPLPTGGRRSSHDGIAAIVPATVRGEVGVVTSAGKIARVSVLELPTLVNTTGSPDLSGGTAVSAYVSLAAAGEAYRGSPAEVPLTLCSLAPDSAGLALGTAEGVVKRVNTDYPPSGKGDWSTITLKGKDRVVGAVELSTGEEDLVFITSDAYLLRFSAEKVRPQGRAGGGVAGIKLAEGASVLFFGAVDTAVENVVVTGAAVAGRSPGSPVDALKVTPLSEYPSKGRATGGVRTHRFLRDETHLGLAFAGAAPVFAASLKGAARSLPEIVGRRDGSGSPLKASVALIAPSLPQWATATDEDVQVSTEAGLQEPSLVGRARGLATQPGFDLDVSAPARQRPHVNRDDYDPDSLEDVVQTGQE</sequence>
<dbReference type="InterPro" id="IPR013760">
    <property type="entry name" value="Topo_IIA-like_dom_sf"/>
</dbReference>
<dbReference type="GO" id="GO:0009330">
    <property type="term" value="C:DNA topoisomerase type II (double strand cut, ATP-hydrolyzing) complex"/>
    <property type="evidence" value="ECO:0007669"/>
    <property type="project" value="TreeGrafter"/>
</dbReference>
<dbReference type="GO" id="GO:0006265">
    <property type="term" value="P:DNA topological change"/>
    <property type="evidence" value="ECO:0007669"/>
    <property type="project" value="UniProtKB-UniRule"/>
</dbReference>
<dbReference type="Proteomes" id="UP000242637">
    <property type="component" value="Chromosome 1"/>
</dbReference>
<dbReference type="InterPro" id="IPR013758">
    <property type="entry name" value="Topo_IIA_A/C_ab"/>
</dbReference>
<dbReference type="PANTHER" id="PTHR43493">
    <property type="entry name" value="DNA GYRASE/TOPOISOMERASE SUBUNIT A"/>
    <property type="match status" value="1"/>
</dbReference>
<evidence type="ECO:0000256" key="7">
    <source>
        <dbReference type="PROSITE-ProRule" id="PRU01384"/>
    </source>
</evidence>
<keyword evidence="4 7" id="KW-0799">Topoisomerase</keyword>
<comment type="similarity">
    <text evidence="2">Belongs to the type II topoisomerase GyrA/ParC subunit family.</text>
</comment>
<dbReference type="GO" id="GO:0005524">
    <property type="term" value="F:ATP binding"/>
    <property type="evidence" value="ECO:0007669"/>
    <property type="project" value="InterPro"/>
</dbReference>
<dbReference type="GO" id="GO:0003677">
    <property type="term" value="F:DNA binding"/>
    <property type="evidence" value="ECO:0007669"/>
    <property type="project" value="UniProtKB-UniRule"/>
</dbReference>
<evidence type="ECO:0000256" key="3">
    <source>
        <dbReference type="ARBA" id="ARBA00012895"/>
    </source>
</evidence>
<comment type="catalytic activity">
    <reaction evidence="1 7">
        <text>ATP-dependent breakage, passage and rejoining of double-stranded DNA.</text>
        <dbReference type="EC" id="5.6.2.2"/>
    </reaction>
</comment>
<dbReference type="STRING" id="1121387.GCA_000429885_00236"/>
<dbReference type="EMBL" id="LT906453">
    <property type="protein sequence ID" value="SNV23672.1"/>
    <property type="molecule type" value="Genomic_DNA"/>
</dbReference>
<dbReference type="Gene3D" id="3.90.199.10">
    <property type="entry name" value="Topoisomerase II, domain 5"/>
    <property type="match status" value="1"/>
</dbReference>
<accession>A0A239VNN5</accession>
<proteinExistence type="inferred from homology"/>
<dbReference type="EC" id="5.6.2.2" evidence="3"/>
<keyword evidence="11" id="KW-1185">Reference proteome</keyword>
<dbReference type="Pfam" id="PF03989">
    <property type="entry name" value="DNA_gyraseA_C"/>
    <property type="match status" value="2"/>
</dbReference>
<evidence type="ECO:0000256" key="5">
    <source>
        <dbReference type="ARBA" id="ARBA00023125"/>
    </source>
</evidence>
<protein>
    <recommendedName>
        <fullName evidence="3">DNA topoisomerase (ATP-hydrolyzing)</fullName>
        <ecNumber evidence="3">5.6.2.2</ecNumber>
    </recommendedName>
</protein>
<dbReference type="FunFam" id="3.30.1360.40:FF:000002">
    <property type="entry name" value="DNA gyrase subunit A"/>
    <property type="match status" value="1"/>
</dbReference>
<evidence type="ECO:0000256" key="4">
    <source>
        <dbReference type="ARBA" id="ARBA00023029"/>
    </source>
</evidence>
<dbReference type="InterPro" id="IPR002205">
    <property type="entry name" value="Topo_IIA_dom_A"/>
</dbReference>
<evidence type="ECO:0000256" key="1">
    <source>
        <dbReference type="ARBA" id="ARBA00000185"/>
    </source>
</evidence>
<dbReference type="GO" id="GO:0005737">
    <property type="term" value="C:cytoplasm"/>
    <property type="evidence" value="ECO:0007669"/>
    <property type="project" value="TreeGrafter"/>
</dbReference>
<dbReference type="SMART" id="SM00434">
    <property type="entry name" value="TOP4c"/>
    <property type="match status" value="1"/>
</dbReference>
<dbReference type="Gene3D" id="2.120.10.90">
    <property type="entry name" value="DNA gyrase/topoisomerase IV, subunit A, C-terminal"/>
    <property type="match status" value="1"/>
</dbReference>
<dbReference type="RefSeq" id="WP_028326394.1">
    <property type="nucleotide sequence ID" value="NZ_LT906453.1"/>
</dbReference>
<dbReference type="PROSITE" id="PS52040">
    <property type="entry name" value="TOPO_IIA"/>
    <property type="match status" value="1"/>
</dbReference>
<dbReference type="SUPFAM" id="SSF56719">
    <property type="entry name" value="Type II DNA topoisomerase"/>
    <property type="match status" value="1"/>
</dbReference>
<organism evidence="10 11">
    <name type="scientific">Dermatophilus congolensis</name>
    <dbReference type="NCBI Taxonomy" id="1863"/>
    <lineage>
        <taxon>Bacteria</taxon>
        <taxon>Bacillati</taxon>
        <taxon>Actinomycetota</taxon>
        <taxon>Actinomycetes</taxon>
        <taxon>Micrococcales</taxon>
        <taxon>Dermatophilaceae</taxon>
        <taxon>Dermatophilus</taxon>
    </lineage>
</organism>
<gene>
    <name evidence="10" type="primary">gyrA_2</name>
    <name evidence="10" type="ORF">SAMEA4475696_01866</name>
</gene>
<feature type="active site" description="O-(5'-phospho-DNA)-tyrosine intermediate" evidence="7">
    <location>
        <position position="131"/>
    </location>
</feature>
<dbReference type="SUPFAM" id="SSF101904">
    <property type="entry name" value="GyrA/ParC C-terminal domain-like"/>
    <property type="match status" value="1"/>
</dbReference>
<dbReference type="FunFam" id="1.10.268.10:FF:000001">
    <property type="entry name" value="DNA gyrase subunit A"/>
    <property type="match status" value="1"/>
</dbReference>
<evidence type="ECO:0000256" key="2">
    <source>
        <dbReference type="ARBA" id="ARBA00008263"/>
    </source>
</evidence>
<feature type="domain" description="Topo IIA-type catalytic" evidence="9">
    <location>
        <begin position="44"/>
        <end position="510"/>
    </location>
</feature>
<dbReference type="NCBIfam" id="NF004044">
    <property type="entry name" value="PRK05561.1"/>
    <property type="match status" value="1"/>
</dbReference>
<dbReference type="InterPro" id="IPR006691">
    <property type="entry name" value="GyrA/parC_rep"/>
</dbReference>
<dbReference type="GO" id="GO:0034335">
    <property type="term" value="F:DNA negative supercoiling activity"/>
    <property type="evidence" value="ECO:0007669"/>
    <property type="project" value="UniProtKB-ARBA"/>
</dbReference>
<dbReference type="AlphaFoldDB" id="A0A239VNN5"/>
<dbReference type="PANTHER" id="PTHR43493:SF5">
    <property type="entry name" value="DNA GYRASE SUBUNIT A, CHLOROPLASTIC_MITOCHONDRIAL"/>
    <property type="match status" value="1"/>
</dbReference>
<dbReference type="OrthoDB" id="9806486at2"/>
<dbReference type="Gene3D" id="3.30.1360.40">
    <property type="match status" value="1"/>
</dbReference>
<evidence type="ECO:0000313" key="10">
    <source>
        <dbReference type="EMBL" id="SNV23672.1"/>
    </source>
</evidence>
<name>A0A239VNN5_9MICO</name>
<evidence type="ECO:0000259" key="9">
    <source>
        <dbReference type="PROSITE" id="PS52040"/>
    </source>
</evidence>
<dbReference type="KEGG" id="dco:SAMEA4475696_1866"/>
<dbReference type="Pfam" id="PF00521">
    <property type="entry name" value="DNA_topoisoIV"/>
    <property type="match status" value="1"/>
</dbReference>
<evidence type="ECO:0000256" key="8">
    <source>
        <dbReference type="SAM" id="MobiDB-lite"/>
    </source>
</evidence>
<dbReference type="InterPro" id="IPR035516">
    <property type="entry name" value="Gyrase/topoIV_suA_C"/>
</dbReference>
<dbReference type="InterPro" id="IPR013757">
    <property type="entry name" value="Topo_IIA_A_a_sf"/>
</dbReference>
<dbReference type="CDD" id="cd00187">
    <property type="entry name" value="TOP4c"/>
    <property type="match status" value="1"/>
</dbReference>
<keyword evidence="5 7" id="KW-0238">DNA-binding</keyword>
<dbReference type="Gene3D" id="1.10.268.10">
    <property type="entry name" value="Topoisomerase, domain 3"/>
    <property type="match status" value="1"/>
</dbReference>
<dbReference type="GeneID" id="63460059"/>
<dbReference type="InterPro" id="IPR050220">
    <property type="entry name" value="Type_II_DNA_Topoisomerases"/>
</dbReference>
<keyword evidence="6 7" id="KW-0413">Isomerase</keyword>
<evidence type="ECO:0000256" key="6">
    <source>
        <dbReference type="ARBA" id="ARBA00023235"/>
    </source>
</evidence>